<keyword evidence="4" id="KW-0378">Hydrolase</keyword>
<accession>A0A6I9WPM2</accession>
<dbReference type="GO" id="GO:0006284">
    <property type="term" value="P:base-excision repair"/>
    <property type="evidence" value="ECO:0007669"/>
    <property type="project" value="InterPro"/>
</dbReference>
<evidence type="ECO:0000256" key="7">
    <source>
        <dbReference type="ARBA" id="ARBA00023242"/>
    </source>
</evidence>
<evidence type="ECO:0000256" key="3">
    <source>
        <dbReference type="ARBA" id="ARBA00022763"/>
    </source>
</evidence>
<dbReference type="SUPFAM" id="SSF52141">
    <property type="entry name" value="Uracil-DNA glycosylase-like"/>
    <property type="match status" value="1"/>
</dbReference>
<dbReference type="GO" id="GO:0017065">
    <property type="term" value="F:single-strand selective uracil DNA N-glycosylase activity"/>
    <property type="evidence" value="ECO:0007669"/>
    <property type="project" value="InterPro"/>
</dbReference>
<keyword evidence="3" id="KW-0227">DNA damage</keyword>
<evidence type="ECO:0000259" key="8">
    <source>
        <dbReference type="Pfam" id="PF03167"/>
    </source>
</evidence>
<evidence type="ECO:0000256" key="5">
    <source>
        <dbReference type="ARBA" id="ARBA00023125"/>
    </source>
</evidence>
<dbReference type="OrthoDB" id="408702at2759"/>
<dbReference type="CDD" id="cd19374">
    <property type="entry name" value="UDG-F3_SMUG1-like"/>
    <property type="match status" value="1"/>
</dbReference>
<dbReference type="InterPro" id="IPR005122">
    <property type="entry name" value="Uracil-DNA_glycosylase-like"/>
</dbReference>
<organism evidence="9 10">
    <name type="scientific">Pogonomyrmex barbatus</name>
    <name type="common">red harvester ant</name>
    <dbReference type="NCBI Taxonomy" id="144034"/>
    <lineage>
        <taxon>Eukaryota</taxon>
        <taxon>Metazoa</taxon>
        <taxon>Ecdysozoa</taxon>
        <taxon>Arthropoda</taxon>
        <taxon>Hexapoda</taxon>
        <taxon>Insecta</taxon>
        <taxon>Pterygota</taxon>
        <taxon>Neoptera</taxon>
        <taxon>Endopterygota</taxon>
        <taxon>Hymenoptera</taxon>
        <taxon>Apocrita</taxon>
        <taxon>Aculeata</taxon>
        <taxon>Formicoidea</taxon>
        <taxon>Formicidae</taxon>
        <taxon>Myrmicinae</taxon>
        <taxon>Pogonomyrmex</taxon>
    </lineage>
</organism>
<dbReference type="FunFam" id="3.40.470.10:FF:000005">
    <property type="entry name" value="Single-strand selective monofunctional uracil DNA glycosylase"/>
    <property type="match status" value="1"/>
</dbReference>
<comment type="subcellular location">
    <subcellularLocation>
        <location evidence="1">Nucleus</location>
    </subcellularLocation>
</comment>
<dbReference type="CTD" id="42078"/>
<reference evidence="10" key="1">
    <citation type="submission" date="2025-08" db="UniProtKB">
        <authorList>
            <consortium name="RefSeq"/>
        </authorList>
    </citation>
    <scope>IDENTIFICATION</scope>
</reference>
<comment type="similarity">
    <text evidence="2">Belongs to the uracil-DNA glycosylase (UDG) superfamily. SMUG1 family.</text>
</comment>
<dbReference type="InterPro" id="IPR036895">
    <property type="entry name" value="Uracil-DNA_glycosylase-like_sf"/>
</dbReference>
<feature type="domain" description="Uracil-DNA glycosylase-like" evidence="8">
    <location>
        <begin position="177"/>
        <end position="352"/>
    </location>
</feature>
<gene>
    <name evidence="10" type="primary">LOC105424937</name>
</gene>
<dbReference type="KEGG" id="pbar:105424937"/>
<protein>
    <submittedName>
        <fullName evidence="10">Single-strand selective monofunctional uracil DNA glycosylase</fullName>
    </submittedName>
</protein>
<evidence type="ECO:0000313" key="9">
    <source>
        <dbReference type="Proteomes" id="UP000504615"/>
    </source>
</evidence>
<dbReference type="Gene3D" id="3.40.470.10">
    <property type="entry name" value="Uracil-DNA glycosylase-like domain"/>
    <property type="match status" value="1"/>
</dbReference>
<evidence type="ECO:0000256" key="2">
    <source>
        <dbReference type="ARBA" id="ARBA00007889"/>
    </source>
</evidence>
<name>A0A6I9WPM2_9HYME</name>
<dbReference type="GO" id="GO:0003677">
    <property type="term" value="F:DNA binding"/>
    <property type="evidence" value="ECO:0007669"/>
    <property type="project" value="UniProtKB-KW"/>
</dbReference>
<dbReference type="Proteomes" id="UP000504615">
    <property type="component" value="Unplaced"/>
</dbReference>
<dbReference type="PANTHER" id="PTHR13235:SF2">
    <property type="entry name" value="SINGLE-STRAND SELECTIVE MONOFUNCTIONAL URACIL DNA GLYCOSYLASE"/>
    <property type="match status" value="1"/>
</dbReference>
<dbReference type="RefSeq" id="XP_011633750.1">
    <property type="nucleotide sequence ID" value="XM_011635448.1"/>
</dbReference>
<evidence type="ECO:0000256" key="4">
    <source>
        <dbReference type="ARBA" id="ARBA00022801"/>
    </source>
</evidence>
<keyword evidence="9" id="KW-1185">Reference proteome</keyword>
<dbReference type="AlphaFoldDB" id="A0A6I9WPM2"/>
<keyword evidence="6" id="KW-0234">DNA repair</keyword>
<dbReference type="InterPro" id="IPR039134">
    <property type="entry name" value="SMUG1"/>
</dbReference>
<dbReference type="Pfam" id="PF03167">
    <property type="entry name" value="UDG"/>
    <property type="match status" value="1"/>
</dbReference>
<keyword evidence="7" id="KW-0539">Nucleus</keyword>
<evidence type="ECO:0000256" key="6">
    <source>
        <dbReference type="ARBA" id="ARBA00023204"/>
    </source>
</evidence>
<keyword evidence="5" id="KW-0238">DNA-binding</keyword>
<dbReference type="GO" id="GO:0000703">
    <property type="term" value="F:oxidized pyrimidine nucleobase lesion DNA N-glycosylase activity"/>
    <property type="evidence" value="ECO:0007669"/>
    <property type="project" value="TreeGrafter"/>
</dbReference>
<dbReference type="PANTHER" id="PTHR13235">
    <property type="entry name" value="SINGLE-STRAND SELECTIVE MONOFUNCTIONAL URACIL DNA GLYCOSYLASE"/>
    <property type="match status" value="1"/>
</dbReference>
<evidence type="ECO:0000256" key="1">
    <source>
        <dbReference type="ARBA" id="ARBA00004123"/>
    </source>
</evidence>
<evidence type="ECO:0000313" key="10">
    <source>
        <dbReference type="RefSeq" id="XP_011633750.1"/>
    </source>
</evidence>
<sequence>MHFKYLEIIFKHLFRTYTFHSWKITMPPKRLRAKSDDLPNERKLKRSNSSVVDYMNQIQRTLNNKQNANENRDMKKHASAVTASNIEAKEDAIKKEKKADTSIASMQASNIEENANTVESTSTVSTFISDKLLSIEQELCIKLKDVTFPSSIQYIYNPLEYASETHAMYVRKYCTGMKKILFIGMNPGPWGMSQTGVPFGEINMVRDWLKISGPVGNPLKEHPDRRVTGFRCTRSEVSGFRLWGLFRDFCGSPENFFQNAYVHNYCPLAFMDGKARNITPAEIKSEGQKILHEACDKALIDIIQLLKTEIVVGIGNYAEKRAQIAVQTGGLSVQVMVLRHPSPRVIGNQNWSETAMRRLNELGLLKYFEKKAILSIVL</sequence>
<dbReference type="GO" id="GO:0005634">
    <property type="term" value="C:nucleus"/>
    <property type="evidence" value="ECO:0007669"/>
    <property type="project" value="UniProtKB-SubCell"/>
</dbReference>
<proteinExistence type="inferred from homology"/>
<dbReference type="GeneID" id="105424937"/>